<dbReference type="RefSeq" id="WP_050530209.1">
    <property type="nucleotide sequence ID" value="NZ_AQQZ01000003.1"/>
</dbReference>
<dbReference type="EMBL" id="AQQZ01000003">
    <property type="protein sequence ID" value="KNG94064.1"/>
    <property type="molecule type" value="Genomic_DNA"/>
</dbReference>
<dbReference type="Pfam" id="PF01554">
    <property type="entry name" value="MatE"/>
    <property type="match status" value="2"/>
</dbReference>
<dbReference type="PANTHER" id="PTHR42893">
    <property type="entry name" value="PROTEIN DETOXIFICATION 44, CHLOROPLASTIC-RELATED"/>
    <property type="match status" value="1"/>
</dbReference>
<dbReference type="InterPro" id="IPR002528">
    <property type="entry name" value="MATE_fam"/>
</dbReference>
<dbReference type="CDD" id="cd13136">
    <property type="entry name" value="MATE_DinF_like"/>
    <property type="match status" value="1"/>
</dbReference>
<feature type="transmembrane region" description="Helical" evidence="6">
    <location>
        <begin position="58"/>
        <end position="78"/>
    </location>
</feature>
<evidence type="ECO:0000313" key="7">
    <source>
        <dbReference type="EMBL" id="KNG94064.1"/>
    </source>
</evidence>
<feature type="transmembrane region" description="Helical" evidence="6">
    <location>
        <begin position="256"/>
        <end position="275"/>
    </location>
</feature>
<feature type="transmembrane region" description="Helical" evidence="6">
    <location>
        <begin position="150"/>
        <end position="170"/>
    </location>
</feature>
<dbReference type="GO" id="GO:0015297">
    <property type="term" value="F:antiporter activity"/>
    <property type="evidence" value="ECO:0007669"/>
    <property type="project" value="InterPro"/>
</dbReference>
<comment type="caution">
    <text evidence="7">The sequence shown here is derived from an EMBL/GenBank/DDBJ whole genome shotgun (WGS) entry which is preliminary data.</text>
</comment>
<dbReference type="Proteomes" id="UP000036938">
    <property type="component" value="Unassembled WGS sequence"/>
</dbReference>
<evidence type="ECO:0000256" key="6">
    <source>
        <dbReference type="SAM" id="Phobius"/>
    </source>
</evidence>
<evidence type="ECO:0000256" key="4">
    <source>
        <dbReference type="ARBA" id="ARBA00022989"/>
    </source>
</evidence>
<evidence type="ECO:0000256" key="5">
    <source>
        <dbReference type="ARBA" id="ARBA00023136"/>
    </source>
</evidence>
<dbReference type="GO" id="GO:0042910">
    <property type="term" value="F:xenobiotic transmembrane transporter activity"/>
    <property type="evidence" value="ECO:0007669"/>
    <property type="project" value="InterPro"/>
</dbReference>
<feature type="transmembrane region" description="Helical" evidence="6">
    <location>
        <begin position="425"/>
        <end position="442"/>
    </location>
</feature>
<comment type="subcellular location">
    <subcellularLocation>
        <location evidence="1">Membrane</location>
        <topology evidence="1">Multi-pass membrane protein</topology>
    </subcellularLocation>
</comment>
<keyword evidence="3 6" id="KW-0812">Transmembrane</keyword>
<dbReference type="NCBIfam" id="TIGR00797">
    <property type="entry name" value="matE"/>
    <property type="match status" value="1"/>
</dbReference>
<gene>
    <name evidence="7" type="ORF">ATO11_07385</name>
</gene>
<dbReference type="GO" id="GO:0005886">
    <property type="term" value="C:plasma membrane"/>
    <property type="evidence" value="ECO:0007669"/>
    <property type="project" value="TreeGrafter"/>
</dbReference>
<proteinExistence type="inferred from homology"/>
<dbReference type="AlphaFoldDB" id="A0A0L1JQK2"/>
<accession>A0A0L1JQK2</accession>
<feature type="transmembrane region" description="Helical" evidence="6">
    <location>
        <begin position="108"/>
        <end position="130"/>
    </location>
</feature>
<feature type="transmembrane region" description="Helical" evidence="6">
    <location>
        <begin position="401"/>
        <end position="419"/>
    </location>
</feature>
<dbReference type="PANTHER" id="PTHR42893:SF46">
    <property type="entry name" value="PROTEIN DETOXIFICATION 44, CHLOROPLASTIC"/>
    <property type="match status" value="1"/>
</dbReference>
<sequence length="456" mass="48005">MPETAGSSALTGPPRDTPPQPITYGRVFRIAGPIVLSNATVPILGAVDVGVVGQLGEAAPIGAVAIGAIILSTLYWFFGFLRMGTAGLVGQAEGAGDAAEVSALLTRALLIAGGAGVVLIAAQAGLFALAFRVSPASEEVESLARAYLAIRIWTAPAAIALYALTGWLVAMEKTGGVFWVQLVMNGLNIVLDLWFVLGLGWGVEGVAIATVIAEVTGCALALWFCRAAFRRPDWRDWPRVFDRALMLRMALVNRDILIRSVLLMGTFTSFVFLSARFGDVTLAANEVLMQFLHITAYAMDGFAFAAEALVARAYGRGDPARVRRSAVVTSAWGAGTCAALALGFALAGPWIIDLMAKDAGVRDAARAFLPFMVAAPVLGWAAWMLDGIFIGATRARDMRNMMVLSFLAYLVAVLILMPAFGNHGLWAALLVSFVARGVTLALRYPALERGAGGAGG</sequence>
<keyword evidence="4 6" id="KW-1133">Transmembrane helix</keyword>
<keyword evidence="8" id="KW-1185">Reference proteome</keyword>
<feature type="transmembrane region" description="Helical" evidence="6">
    <location>
        <begin position="207"/>
        <end position="229"/>
    </location>
</feature>
<evidence type="ECO:0000256" key="3">
    <source>
        <dbReference type="ARBA" id="ARBA00022692"/>
    </source>
</evidence>
<evidence type="ECO:0000256" key="2">
    <source>
        <dbReference type="ARBA" id="ARBA00010199"/>
    </source>
</evidence>
<dbReference type="InterPro" id="IPR044644">
    <property type="entry name" value="DinF-like"/>
</dbReference>
<keyword evidence="5 6" id="KW-0472">Membrane</keyword>
<feature type="transmembrane region" description="Helical" evidence="6">
    <location>
        <begin position="331"/>
        <end position="352"/>
    </location>
</feature>
<feature type="transmembrane region" description="Helical" evidence="6">
    <location>
        <begin position="182"/>
        <end position="201"/>
    </location>
</feature>
<dbReference type="OrthoDB" id="9789527at2"/>
<protein>
    <submittedName>
        <fullName evidence="7">Multidrug transporter</fullName>
    </submittedName>
</protein>
<dbReference type="PATRIC" id="fig|1317121.7.peg.2081"/>
<feature type="transmembrane region" description="Helical" evidence="6">
    <location>
        <begin position="287"/>
        <end position="310"/>
    </location>
</feature>
<comment type="similarity">
    <text evidence="2">Belongs to the multi antimicrobial extrusion (MATE) (TC 2.A.66.1) family.</text>
</comment>
<evidence type="ECO:0000313" key="8">
    <source>
        <dbReference type="Proteomes" id="UP000036938"/>
    </source>
</evidence>
<name>A0A0L1JQK2_9RHOB</name>
<evidence type="ECO:0000256" key="1">
    <source>
        <dbReference type="ARBA" id="ARBA00004141"/>
    </source>
</evidence>
<dbReference type="STRING" id="1317121.ATO11_07385"/>
<reference evidence="7 8" key="1">
    <citation type="journal article" date="2015" name="Int. J. Syst. Evol. Microbiol.">
        <title>Aestuariivita atlantica sp. nov., isolated from deep sea sediment of the Atlantic Ocean.</title>
        <authorList>
            <person name="Li G."/>
            <person name="Lai Q."/>
            <person name="Du Y."/>
            <person name="Liu X."/>
            <person name="Sun F."/>
            <person name="Shao Z."/>
        </authorList>
    </citation>
    <scope>NUCLEOTIDE SEQUENCE [LARGE SCALE GENOMIC DNA]</scope>
    <source>
        <strain evidence="7 8">22II-S11-z3</strain>
    </source>
</reference>
<feature type="transmembrane region" description="Helical" evidence="6">
    <location>
        <begin position="367"/>
        <end position="389"/>
    </location>
</feature>
<organism evidence="7 8">
    <name type="scientific">Pseudaestuariivita atlantica</name>
    <dbReference type="NCBI Taxonomy" id="1317121"/>
    <lineage>
        <taxon>Bacteria</taxon>
        <taxon>Pseudomonadati</taxon>
        <taxon>Pseudomonadota</taxon>
        <taxon>Alphaproteobacteria</taxon>
        <taxon>Rhodobacterales</taxon>
        <taxon>Paracoccaceae</taxon>
        <taxon>Pseudaestuariivita</taxon>
    </lineage>
</organism>